<proteinExistence type="inferred from homology"/>
<evidence type="ECO:0000256" key="4">
    <source>
        <dbReference type="ARBA" id="ARBA00022729"/>
    </source>
</evidence>
<evidence type="ECO:0000256" key="8">
    <source>
        <dbReference type="SAM" id="Phobius"/>
    </source>
</evidence>
<dbReference type="PRINTS" id="PR00419">
    <property type="entry name" value="ADXRDTASE"/>
</dbReference>
<evidence type="ECO:0000256" key="1">
    <source>
        <dbReference type="ARBA" id="ARBA00001974"/>
    </source>
</evidence>
<evidence type="ECO:0000256" key="6">
    <source>
        <dbReference type="ARBA" id="ARBA00023002"/>
    </source>
</evidence>
<accession>A0A1E4T4R5</accession>
<dbReference type="AlphaFoldDB" id="A0A1E4T4R5"/>
<dbReference type="Proteomes" id="UP000094801">
    <property type="component" value="Unassembled WGS sequence"/>
</dbReference>
<keyword evidence="3" id="KW-0285">Flavoprotein</keyword>
<evidence type="ECO:0000259" key="9">
    <source>
        <dbReference type="Pfam" id="PF07156"/>
    </source>
</evidence>
<reference evidence="11" key="1">
    <citation type="submission" date="2016-04" db="EMBL/GenBank/DDBJ databases">
        <title>Comparative genomics of biotechnologically important yeasts.</title>
        <authorList>
            <consortium name="DOE Joint Genome Institute"/>
            <person name="Riley R."/>
            <person name="Haridas S."/>
            <person name="Wolfe K.H."/>
            <person name="Lopes M.R."/>
            <person name="Hittinger C.T."/>
            <person name="Goker M."/>
            <person name="Salamov A."/>
            <person name="Wisecaver J."/>
            <person name="Long T.M."/>
            <person name="Aerts A.L."/>
            <person name="Barry K."/>
            <person name="Choi C."/>
            <person name="Clum A."/>
            <person name="Coughlan A.Y."/>
            <person name="Deshpande S."/>
            <person name="Douglass A.P."/>
            <person name="Hanson S.J."/>
            <person name="Klenk H.-P."/>
            <person name="Labutti K."/>
            <person name="Lapidus A."/>
            <person name="Lindquist E."/>
            <person name="Lipzen A."/>
            <person name="Meier-Kolthoff J.P."/>
            <person name="Ohm R.A."/>
            <person name="Otillar R.P."/>
            <person name="Pangilinan J."/>
            <person name="Peng Y."/>
            <person name="Rokas A."/>
            <person name="Rosa C.A."/>
            <person name="Scheuner C."/>
            <person name="Sibirny A.A."/>
            <person name="Slot J.C."/>
            <person name="Stielow J.B."/>
            <person name="Sun H."/>
            <person name="Kurtzman C.P."/>
            <person name="Blackwell M."/>
            <person name="Grigoriev I.V."/>
            <person name="Jeffries T.W."/>
        </authorList>
    </citation>
    <scope>NUCLEOTIDE SEQUENCE [LARGE SCALE GENOMIC DNA]</scope>
    <source>
        <strain evidence="11">NRRL YB-2248</strain>
    </source>
</reference>
<keyword evidence="7" id="KW-0325">Glycoprotein</keyword>
<dbReference type="Gene3D" id="3.50.50.60">
    <property type="entry name" value="FAD/NAD(P)-binding domain"/>
    <property type="match status" value="1"/>
</dbReference>
<dbReference type="GO" id="GO:0030327">
    <property type="term" value="P:prenylated protein catabolic process"/>
    <property type="evidence" value="ECO:0007669"/>
    <property type="project" value="TreeGrafter"/>
</dbReference>
<dbReference type="GO" id="GO:0001735">
    <property type="term" value="F:prenylcysteine oxidase activity"/>
    <property type="evidence" value="ECO:0007669"/>
    <property type="project" value="InterPro"/>
</dbReference>
<keyword evidence="4" id="KW-0732">Signal</keyword>
<evidence type="ECO:0000256" key="7">
    <source>
        <dbReference type="ARBA" id="ARBA00023180"/>
    </source>
</evidence>
<dbReference type="GO" id="GO:0030328">
    <property type="term" value="P:prenylcysteine catabolic process"/>
    <property type="evidence" value="ECO:0007669"/>
    <property type="project" value="InterPro"/>
</dbReference>
<evidence type="ECO:0000256" key="2">
    <source>
        <dbReference type="ARBA" id="ARBA00009967"/>
    </source>
</evidence>
<dbReference type="EMBL" id="KV453849">
    <property type="protein sequence ID" value="ODV86734.1"/>
    <property type="molecule type" value="Genomic_DNA"/>
</dbReference>
<protein>
    <recommendedName>
        <fullName evidence="9">Prenylcysteine lyase domain-containing protein</fullName>
    </recommendedName>
</protein>
<gene>
    <name evidence="10" type="ORF">CANARDRAFT_6306</name>
</gene>
<keyword evidence="8" id="KW-0472">Membrane</keyword>
<dbReference type="InterPro" id="IPR036188">
    <property type="entry name" value="FAD/NAD-bd_sf"/>
</dbReference>
<evidence type="ECO:0000256" key="5">
    <source>
        <dbReference type="ARBA" id="ARBA00022827"/>
    </source>
</evidence>
<evidence type="ECO:0000313" key="10">
    <source>
        <dbReference type="EMBL" id="ODV86734.1"/>
    </source>
</evidence>
<dbReference type="Pfam" id="PF13450">
    <property type="entry name" value="NAD_binding_8"/>
    <property type="match status" value="1"/>
</dbReference>
<keyword evidence="11" id="KW-1185">Reference proteome</keyword>
<evidence type="ECO:0000313" key="11">
    <source>
        <dbReference type="Proteomes" id="UP000094801"/>
    </source>
</evidence>
<feature type="domain" description="Prenylcysteine lyase" evidence="9">
    <location>
        <begin position="193"/>
        <end position="529"/>
    </location>
</feature>
<keyword evidence="8" id="KW-1133">Transmembrane helix</keyword>
<dbReference type="InterPro" id="IPR010795">
    <property type="entry name" value="Prenylcys_lyase"/>
</dbReference>
<name>A0A1E4T4R5_9ASCO</name>
<dbReference type="OrthoDB" id="437369at2759"/>
<keyword evidence="6" id="KW-0560">Oxidoreductase</keyword>
<feature type="transmembrane region" description="Helical" evidence="8">
    <location>
        <begin position="48"/>
        <end position="67"/>
    </location>
</feature>
<sequence>MSQQDTESTYDNNLPLPTSSLTSSYLDMPCQKCGNGNGKQLNQSLLRVWLLAAVLIPTAVLSHFLVYRSQPSSKFDGDIITSSFDTPIKIAIIGAGSGGTSAAYYLQKYSNSSYEITIFERSEWIGGRSMSVDIHGVEVELGASIFVDANKILMNAVEEFDLEVESFGGDDDTGFGIWDGKKFAYILKDFGFYSKLKFLYHFGLSSIRKVEKKRSQIVNTFLNDYYKTGFPYECLCNKNSLTEVTSITGSQLLEDLEVSLEYQQFIESLTRVNYAQNIDQIHALGTMVTMSTDGAKSVVGGNRQIFEKWVESSKATLHLSTTVDIIDKLDYGFSSGYNITYHSSLHPDVLKTLEFDRVIIAAPLNQSQILINVDLPPQLVDNVPEYVTLYVTIVSSPNSLKTGKYFNTTLDVPQSILTTKSCSDFTSLNQINHDPETGEYIYKLFSLKPLEETILNEIFVTYSMRIDKVWLSYPYLKPLVDLNEAHFSYSVPFEIHDELWYCNLMESFISTMETSALSGANVAALIAARDGARPETLVVP</sequence>
<dbReference type="STRING" id="983967.A0A1E4T4R5"/>
<dbReference type="Pfam" id="PF07156">
    <property type="entry name" value="Prenylcys_lyase"/>
    <property type="match status" value="1"/>
</dbReference>
<keyword evidence="8" id="KW-0812">Transmembrane</keyword>
<dbReference type="PANTHER" id="PTHR15944">
    <property type="entry name" value="FARNESYLCYSTEINE LYASE"/>
    <property type="match status" value="1"/>
</dbReference>
<comment type="similarity">
    <text evidence="2">Belongs to the prenylcysteine oxidase family.</text>
</comment>
<keyword evidence="5" id="KW-0274">FAD</keyword>
<dbReference type="InterPro" id="IPR017046">
    <property type="entry name" value="Prenylcysteine_Oxase1"/>
</dbReference>
<dbReference type="SUPFAM" id="SSF51905">
    <property type="entry name" value="FAD/NAD(P)-binding domain"/>
    <property type="match status" value="1"/>
</dbReference>
<evidence type="ECO:0000256" key="3">
    <source>
        <dbReference type="ARBA" id="ARBA00022630"/>
    </source>
</evidence>
<dbReference type="PANTHER" id="PTHR15944:SF0">
    <property type="entry name" value="PRENYLCYSTEINE LYASE DOMAIN-CONTAINING PROTEIN"/>
    <property type="match status" value="1"/>
</dbReference>
<comment type="cofactor">
    <cofactor evidence="1">
        <name>FAD</name>
        <dbReference type="ChEBI" id="CHEBI:57692"/>
    </cofactor>
</comment>
<organism evidence="10 11">
    <name type="scientific">[Candida] arabinofermentans NRRL YB-2248</name>
    <dbReference type="NCBI Taxonomy" id="983967"/>
    <lineage>
        <taxon>Eukaryota</taxon>
        <taxon>Fungi</taxon>
        <taxon>Dikarya</taxon>
        <taxon>Ascomycota</taxon>
        <taxon>Saccharomycotina</taxon>
        <taxon>Pichiomycetes</taxon>
        <taxon>Pichiales</taxon>
        <taxon>Pichiaceae</taxon>
        <taxon>Ogataea</taxon>
        <taxon>Ogataea/Candida clade</taxon>
    </lineage>
</organism>